<evidence type="ECO:0000259" key="7">
    <source>
        <dbReference type="PROSITE" id="PS50112"/>
    </source>
</evidence>
<sequence length="603" mass="66368">MSQLKQIEQSAQHVAEAIASVLGVEVTIVDDSLLRIAGTGRYLETIGAQLAIDSVFAQVLRSKRGFIITDPGKHNVCVTCQIRESCPEQAQVCCPIIFEEAAIGVIALIAFTAKQRQTLLEQQQDLFGFIDRMAELLASKIAEQENLNRLQVAKNQLETVLNTVQEGIIAADQFGRIVRLNTAAKKMLGVSAAQAIGTSLTSLLPGLEVEAVIDAGREISNREITRNVNGRRLHCMVTAKPWSEGGLACGIVATLREMAEVRKFVSQLSSQTFHYTLDMILGDSQLLRATKDSAAKAADSNTTVLIQGESGTGKELFARAIHYGGERKYKPFIAINCAAIPEALLESELFGYEEGAFTGARRGGKPGKFELADGGTIFLDEIGDMSLSLQAKLLRVLQERRIERVGGLDGFRVDVRIIGATHKDIDIMVKNGEFREDLYYRINVFPLYIPALRYRQDDLPLLIQTFITKYASALSKEISAIDADAFQTLQSYQWPGNVRELENTIEYLVNIETGNTISKRSIPARIKEKTATAHNKLTGVVPLAELERTAINSALERFGPSAEGKNKVAQALGISKATLYRKLKEYNCISQIETLSQFEKPKQ</sequence>
<protein>
    <recommendedName>
        <fullName evidence="10">Fis family transcriptional regulator</fullName>
    </recommendedName>
</protein>
<dbReference type="CDD" id="cd00130">
    <property type="entry name" value="PAS"/>
    <property type="match status" value="1"/>
</dbReference>
<dbReference type="InterPro" id="IPR000014">
    <property type="entry name" value="PAS"/>
</dbReference>
<dbReference type="PROSITE" id="PS00688">
    <property type="entry name" value="SIGMA54_INTERACT_3"/>
    <property type="match status" value="1"/>
</dbReference>
<dbReference type="Gene3D" id="1.10.8.60">
    <property type="match status" value="1"/>
</dbReference>
<evidence type="ECO:0000256" key="3">
    <source>
        <dbReference type="ARBA" id="ARBA00023015"/>
    </source>
</evidence>
<organism evidence="8 9">
    <name type="scientific">Anaerosporomusa subterranea</name>
    <dbReference type="NCBI Taxonomy" id="1794912"/>
    <lineage>
        <taxon>Bacteria</taxon>
        <taxon>Bacillati</taxon>
        <taxon>Bacillota</taxon>
        <taxon>Negativicutes</taxon>
        <taxon>Acetonemataceae</taxon>
        <taxon>Anaerosporomusa</taxon>
    </lineage>
</organism>
<accession>A0A154BVX4</accession>
<dbReference type="Pfam" id="PF02954">
    <property type="entry name" value="HTH_8"/>
    <property type="match status" value="1"/>
</dbReference>
<keyword evidence="3" id="KW-0805">Transcription regulation</keyword>
<dbReference type="SUPFAM" id="SSF46689">
    <property type="entry name" value="Homeodomain-like"/>
    <property type="match status" value="1"/>
</dbReference>
<keyword evidence="5" id="KW-0804">Transcription</keyword>
<dbReference type="Proteomes" id="UP000076268">
    <property type="component" value="Unassembled WGS sequence"/>
</dbReference>
<dbReference type="AlphaFoldDB" id="A0A154BVX4"/>
<dbReference type="Pfam" id="PF00158">
    <property type="entry name" value="Sigma54_activat"/>
    <property type="match status" value="1"/>
</dbReference>
<evidence type="ECO:0008006" key="10">
    <source>
        <dbReference type="Google" id="ProtNLM"/>
    </source>
</evidence>
<dbReference type="STRING" id="1794912.AXX12_00655"/>
<comment type="caution">
    <text evidence="8">The sequence shown here is derived from an EMBL/GenBank/DDBJ whole genome shotgun (WGS) entry which is preliminary data.</text>
</comment>
<proteinExistence type="predicted"/>
<dbReference type="RefSeq" id="WP_066236744.1">
    <property type="nucleotide sequence ID" value="NZ_LSGP01000001.1"/>
</dbReference>
<dbReference type="SMART" id="SM00382">
    <property type="entry name" value="AAA"/>
    <property type="match status" value="1"/>
</dbReference>
<dbReference type="SMART" id="SM00091">
    <property type="entry name" value="PAS"/>
    <property type="match status" value="1"/>
</dbReference>
<dbReference type="InterPro" id="IPR009057">
    <property type="entry name" value="Homeodomain-like_sf"/>
</dbReference>
<reference evidence="8 9" key="1">
    <citation type="submission" date="2016-02" db="EMBL/GenBank/DDBJ databases">
        <title>Anaerosporomusa subterraneum gen. nov., sp. nov., a spore-forming obligate anaerobe isolated from saprolite.</title>
        <authorList>
            <person name="Choi J.K."/>
            <person name="Shah M."/>
            <person name="Yee N."/>
        </authorList>
    </citation>
    <scope>NUCLEOTIDE SEQUENCE [LARGE SCALE GENOMIC DNA]</scope>
    <source>
        <strain evidence="8 9">RU4</strain>
    </source>
</reference>
<dbReference type="GO" id="GO:0043565">
    <property type="term" value="F:sequence-specific DNA binding"/>
    <property type="evidence" value="ECO:0007669"/>
    <property type="project" value="InterPro"/>
</dbReference>
<dbReference type="Pfam" id="PF15714">
    <property type="entry name" value="SpoVT_C"/>
    <property type="match status" value="1"/>
</dbReference>
<keyword evidence="1" id="KW-0547">Nucleotide-binding</keyword>
<dbReference type="InterPro" id="IPR002078">
    <property type="entry name" value="Sigma_54_int"/>
</dbReference>
<keyword evidence="2" id="KW-0067">ATP-binding</keyword>
<dbReference type="PANTHER" id="PTHR32071">
    <property type="entry name" value="TRANSCRIPTIONAL REGULATORY PROTEIN"/>
    <property type="match status" value="1"/>
</dbReference>
<dbReference type="PROSITE" id="PS00676">
    <property type="entry name" value="SIGMA54_INTERACT_2"/>
    <property type="match status" value="1"/>
</dbReference>
<evidence type="ECO:0000256" key="4">
    <source>
        <dbReference type="ARBA" id="ARBA00023125"/>
    </source>
</evidence>
<dbReference type="OrthoDB" id="9803970at2"/>
<evidence type="ECO:0000313" key="8">
    <source>
        <dbReference type="EMBL" id="KYZ78089.1"/>
    </source>
</evidence>
<dbReference type="SUPFAM" id="SSF55781">
    <property type="entry name" value="GAF domain-like"/>
    <property type="match status" value="1"/>
</dbReference>
<evidence type="ECO:0000313" key="9">
    <source>
        <dbReference type="Proteomes" id="UP000076268"/>
    </source>
</evidence>
<dbReference type="Pfam" id="PF25601">
    <property type="entry name" value="AAA_lid_14"/>
    <property type="match status" value="1"/>
</dbReference>
<dbReference type="InterPro" id="IPR013767">
    <property type="entry name" value="PAS_fold"/>
</dbReference>
<dbReference type="InterPro" id="IPR027417">
    <property type="entry name" value="P-loop_NTPase"/>
</dbReference>
<gene>
    <name evidence="8" type="ORF">AXX12_00655</name>
</gene>
<dbReference type="SUPFAM" id="SSF52540">
    <property type="entry name" value="P-loop containing nucleoside triphosphate hydrolases"/>
    <property type="match status" value="1"/>
</dbReference>
<evidence type="ECO:0000256" key="5">
    <source>
        <dbReference type="ARBA" id="ARBA00023163"/>
    </source>
</evidence>
<dbReference type="InterPro" id="IPR035965">
    <property type="entry name" value="PAS-like_dom_sf"/>
</dbReference>
<dbReference type="PROSITE" id="PS00675">
    <property type="entry name" value="SIGMA54_INTERACT_1"/>
    <property type="match status" value="1"/>
</dbReference>
<dbReference type="InterPro" id="IPR025944">
    <property type="entry name" value="Sigma_54_int_dom_CS"/>
</dbReference>
<evidence type="ECO:0000256" key="2">
    <source>
        <dbReference type="ARBA" id="ARBA00022840"/>
    </source>
</evidence>
<dbReference type="InterPro" id="IPR025662">
    <property type="entry name" value="Sigma_54_int_dom_ATP-bd_1"/>
</dbReference>
<dbReference type="PANTHER" id="PTHR32071:SF57">
    <property type="entry name" value="C4-DICARBOXYLATE TRANSPORT TRANSCRIPTIONAL REGULATORY PROTEIN DCTD"/>
    <property type="match status" value="1"/>
</dbReference>
<dbReference type="EMBL" id="LSGP01000001">
    <property type="protein sequence ID" value="KYZ78089.1"/>
    <property type="molecule type" value="Genomic_DNA"/>
</dbReference>
<dbReference type="PROSITE" id="PS50045">
    <property type="entry name" value="SIGMA54_INTERACT_4"/>
    <property type="match status" value="1"/>
</dbReference>
<dbReference type="InterPro" id="IPR002197">
    <property type="entry name" value="HTH_Fis"/>
</dbReference>
<dbReference type="GO" id="GO:0006355">
    <property type="term" value="P:regulation of DNA-templated transcription"/>
    <property type="evidence" value="ECO:0007669"/>
    <property type="project" value="InterPro"/>
</dbReference>
<dbReference type="InterPro" id="IPR025943">
    <property type="entry name" value="Sigma_54_int_dom_ATP-bd_2"/>
</dbReference>
<keyword evidence="4" id="KW-0238">DNA-binding</keyword>
<dbReference type="InterPro" id="IPR058031">
    <property type="entry name" value="AAA_lid_NorR"/>
</dbReference>
<dbReference type="Gene3D" id="3.40.50.300">
    <property type="entry name" value="P-loop containing nucleotide triphosphate hydrolases"/>
    <property type="match status" value="1"/>
</dbReference>
<dbReference type="SUPFAM" id="SSF55785">
    <property type="entry name" value="PYP-like sensor domain (PAS domain)"/>
    <property type="match status" value="1"/>
</dbReference>
<keyword evidence="9" id="KW-1185">Reference proteome</keyword>
<feature type="domain" description="PAS" evidence="7">
    <location>
        <begin position="153"/>
        <end position="200"/>
    </location>
</feature>
<dbReference type="CDD" id="cd00009">
    <property type="entry name" value="AAA"/>
    <property type="match status" value="1"/>
</dbReference>
<dbReference type="FunFam" id="3.40.50.300:FF:000006">
    <property type="entry name" value="DNA-binding transcriptional regulator NtrC"/>
    <property type="match status" value="1"/>
</dbReference>
<dbReference type="GO" id="GO:0005524">
    <property type="term" value="F:ATP binding"/>
    <property type="evidence" value="ECO:0007669"/>
    <property type="project" value="UniProtKB-KW"/>
</dbReference>
<dbReference type="PROSITE" id="PS50112">
    <property type="entry name" value="PAS"/>
    <property type="match status" value="1"/>
</dbReference>
<name>A0A154BVX4_ANASB</name>
<dbReference type="Gene3D" id="3.30.450.20">
    <property type="entry name" value="PAS domain"/>
    <property type="match status" value="1"/>
</dbReference>
<evidence type="ECO:0000259" key="6">
    <source>
        <dbReference type="PROSITE" id="PS50045"/>
    </source>
</evidence>
<dbReference type="NCBIfam" id="TIGR00229">
    <property type="entry name" value="sensory_box"/>
    <property type="match status" value="1"/>
</dbReference>
<dbReference type="InterPro" id="IPR029016">
    <property type="entry name" value="GAF-like_dom_sf"/>
</dbReference>
<dbReference type="Gene3D" id="1.10.10.60">
    <property type="entry name" value="Homeodomain-like"/>
    <property type="match status" value="1"/>
</dbReference>
<dbReference type="InterPro" id="IPR003593">
    <property type="entry name" value="AAA+_ATPase"/>
</dbReference>
<feature type="domain" description="Sigma-54 factor interaction" evidence="6">
    <location>
        <begin position="280"/>
        <end position="510"/>
    </location>
</feature>
<evidence type="ECO:0000256" key="1">
    <source>
        <dbReference type="ARBA" id="ARBA00022741"/>
    </source>
</evidence>
<dbReference type="Pfam" id="PF00989">
    <property type="entry name" value="PAS"/>
    <property type="match status" value="1"/>
</dbReference>
<dbReference type="Gene3D" id="3.30.450.40">
    <property type="match status" value="1"/>
</dbReference>